<gene>
    <name evidence="7" type="ORF">GGQ63_001294</name>
</gene>
<proteinExistence type="predicted"/>
<protein>
    <submittedName>
        <fullName evidence="7">DNA-binding IclR family transcriptional regulator</fullName>
    </submittedName>
</protein>
<dbReference type="Proteomes" id="UP000523821">
    <property type="component" value="Unassembled WGS sequence"/>
</dbReference>
<dbReference type="AlphaFoldDB" id="A0A7W9CUP9"/>
<sequence>MARRTVKVEAGARPAAPAETSTAPLYRSELRQEGSRWLLTAQDDQTARPAAPGLVPALENAIAIIDYINHVPPHIASLAELSTKLGISKSHCHSILKTLTHFGWLRFDPRAKTYELNSGLVASASSLLGSPVIERIRAEVTAFVRRAGISAVLAQTQGDDTFIVVDKFNAPQAMEVSFPIGHHFPRDSTANSRAYLAWQPAEKIEAWLAAWEPVRYTSATLLSKDAVRAEILATRKRGYARSAGEFTEGLMALGMPIFNRHGEVDYVVTCSGLMATLAPLEETIARDLIRSAIAINRAVQGRMPPDFPA</sequence>
<dbReference type="InterPro" id="IPR036390">
    <property type="entry name" value="WH_DNA-bd_sf"/>
</dbReference>
<evidence type="ECO:0000256" key="4">
    <source>
        <dbReference type="SAM" id="MobiDB-lite"/>
    </source>
</evidence>
<evidence type="ECO:0000259" key="5">
    <source>
        <dbReference type="PROSITE" id="PS51077"/>
    </source>
</evidence>
<evidence type="ECO:0000259" key="6">
    <source>
        <dbReference type="PROSITE" id="PS51078"/>
    </source>
</evidence>
<keyword evidence="1" id="KW-0805">Transcription regulation</keyword>
<feature type="domain" description="IclR-ED" evidence="6">
    <location>
        <begin position="112"/>
        <end position="301"/>
    </location>
</feature>
<dbReference type="Pfam" id="PF01614">
    <property type="entry name" value="IclR_C"/>
    <property type="match status" value="1"/>
</dbReference>
<dbReference type="RefSeq" id="WP_183853717.1">
    <property type="nucleotide sequence ID" value="NZ_JACHOO010000002.1"/>
</dbReference>
<dbReference type="Gene3D" id="3.30.450.40">
    <property type="match status" value="1"/>
</dbReference>
<dbReference type="Gene3D" id="1.10.10.10">
    <property type="entry name" value="Winged helix-like DNA-binding domain superfamily/Winged helix DNA-binding domain"/>
    <property type="match status" value="1"/>
</dbReference>
<evidence type="ECO:0000256" key="2">
    <source>
        <dbReference type="ARBA" id="ARBA00023125"/>
    </source>
</evidence>
<keyword evidence="2 7" id="KW-0238">DNA-binding</keyword>
<keyword evidence="8" id="KW-1185">Reference proteome</keyword>
<accession>A0A7W9CUP9</accession>
<dbReference type="GO" id="GO:0045892">
    <property type="term" value="P:negative regulation of DNA-templated transcription"/>
    <property type="evidence" value="ECO:0007669"/>
    <property type="project" value="TreeGrafter"/>
</dbReference>
<dbReference type="InterPro" id="IPR014757">
    <property type="entry name" value="Tscrpt_reg_IclR_C"/>
</dbReference>
<evidence type="ECO:0000256" key="1">
    <source>
        <dbReference type="ARBA" id="ARBA00023015"/>
    </source>
</evidence>
<keyword evidence="3" id="KW-0804">Transcription</keyword>
<evidence type="ECO:0000313" key="7">
    <source>
        <dbReference type="EMBL" id="MBB5752242.1"/>
    </source>
</evidence>
<organism evidence="7 8">
    <name type="scientific">Prosthecomicrobium pneumaticum</name>
    <dbReference type="NCBI Taxonomy" id="81895"/>
    <lineage>
        <taxon>Bacteria</taxon>
        <taxon>Pseudomonadati</taxon>
        <taxon>Pseudomonadota</taxon>
        <taxon>Alphaproteobacteria</taxon>
        <taxon>Hyphomicrobiales</taxon>
        <taxon>Kaistiaceae</taxon>
        <taxon>Prosthecomicrobium</taxon>
    </lineage>
</organism>
<dbReference type="SUPFAM" id="SSF55781">
    <property type="entry name" value="GAF domain-like"/>
    <property type="match status" value="1"/>
</dbReference>
<dbReference type="SMART" id="SM00346">
    <property type="entry name" value="HTH_ICLR"/>
    <property type="match status" value="1"/>
</dbReference>
<dbReference type="InterPro" id="IPR029016">
    <property type="entry name" value="GAF-like_dom_sf"/>
</dbReference>
<dbReference type="PANTHER" id="PTHR30136:SF35">
    <property type="entry name" value="HTH-TYPE TRANSCRIPTIONAL REGULATOR RV1719"/>
    <property type="match status" value="1"/>
</dbReference>
<dbReference type="InterPro" id="IPR050707">
    <property type="entry name" value="HTH_MetabolicPath_Reg"/>
</dbReference>
<dbReference type="PROSITE" id="PS51078">
    <property type="entry name" value="ICLR_ED"/>
    <property type="match status" value="1"/>
</dbReference>
<name>A0A7W9CUP9_9HYPH</name>
<dbReference type="InterPro" id="IPR005471">
    <property type="entry name" value="Tscrpt_reg_IclR_N"/>
</dbReference>
<evidence type="ECO:0000256" key="3">
    <source>
        <dbReference type="ARBA" id="ARBA00023163"/>
    </source>
</evidence>
<feature type="region of interest" description="Disordered" evidence="4">
    <location>
        <begin position="1"/>
        <end position="21"/>
    </location>
</feature>
<dbReference type="GO" id="GO:0003700">
    <property type="term" value="F:DNA-binding transcription factor activity"/>
    <property type="evidence" value="ECO:0007669"/>
    <property type="project" value="TreeGrafter"/>
</dbReference>
<feature type="domain" description="HTH iclR-type" evidence="5">
    <location>
        <begin position="55"/>
        <end position="118"/>
    </location>
</feature>
<dbReference type="GO" id="GO:0003677">
    <property type="term" value="F:DNA binding"/>
    <property type="evidence" value="ECO:0007669"/>
    <property type="project" value="UniProtKB-KW"/>
</dbReference>
<dbReference type="EMBL" id="JACHOO010000002">
    <property type="protein sequence ID" value="MBB5752242.1"/>
    <property type="molecule type" value="Genomic_DNA"/>
</dbReference>
<dbReference type="PROSITE" id="PS51077">
    <property type="entry name" value="HTH_ICLR"/>
    <property type="match status" value="1"/>
</dbReference>
<reference evidence="7 8" key="1">
    <citation type="submission" date="2020-08" db="EMBL/GenBank/DDBJ databases">
        <title>Genomic Encyclopedia of Type Strains, Phase IV (KMG-IV): sequencing the most valuable type-strain genomes for metagenomic binning, comparative biology and taxonomic classification.</title>
        <authorList>
            <person name="Goeker M."/>
        </authorList>
    </citation>
    <scope>NUCLEOTIDE SEQUENCE [LARGE SCALE GENOMIC DNA]</scope>
    <source>
        <strain evidence="7 8">DSM 16268</strain>
    </source>
</reference>
<dbReference type="Pfam" id="PF09339">
    <property type="entry name" value="HTH_IclR"/>
    <property type="match status" value="1"/>
</dbReference>
<evidence type="ECO:0000313" key="8">
    <source>
        <dbReference type="Proteomes" id="UP000523821"/>
    </source>
</evidence>
<dbReference type="InterPro" id="IPR036388">
    <property type="entry name" value="WH-like_DNA-bd_sf"/>
</dbReference>
<dbReference type="PANTHER" id="PTHR30136">
    <property type="entry name" value="HELIX-TURN-HELIX TRANSCRIPTIONAL REGULATOR, ICLR FAMILY"/>
    <property type="match status" value="1"/>
</dbReference>
<dbReference type="SUPFAM" id="SSF46785">
    <property type="entry name" value="Winged helix' DNA-binding domain"/>
    <property type="match status" value="1"/>
</dbReference>
<comment type="caution">
    <text evidence="7">The sequence shown here is derived from an EMBL/GenBank/DDBJ whole genome shotgun (WGS) entry which is preliminary data.</text>
</comment>